<accession>A0ABS7I6K8</accession>
<dbReference type="EMBL" id="JAIFRO010000011">
    <property type="protein sequence ID" value="MBX4336543.1"/>
    <property type="molecule type" value="Genomic_DNA"/>
</dbReference>
<evidence type="ECO:0000313" key="2">
    <source>
        <dbReference type="Proteomes" id="UP000746918"/>
    </source>
</evidence>
<proteinExistence type="predicted"/>
<evidence type="ECO:0000313" key="1">
    <source>
        <dbReference type="EMBL" id="MBX4336543.1"/>
    </source>
</evidence>
<reference evidence="1 2" key="1">
    <citation type="submission" date="2021-08" db="EMBL/GenBank/DDBJ databases">
        <title>Bartonella raoulti 094 sp. nov.</title>
        <authorList>
            <person name="Zgheib R."/>
            <person name="Hammoud A."/>
        </authorList>
    </citation>
    <scope>NUCLEOTIDE SEQUENCE [LARGE SCALE GENOMIC DNA]</scope>
    <source>
        <strain evidence="1 2">094</strain>
    </source>
</reference>
<organism evidence="1 2">
    <name type="scientific">Bartonella raoultii</name>
    <dbReference type="NCBI Taxonomy" id="1457020"/>
    <lineage>
        <taxon>Bacteria</taxon>
        <taxon>Pseudomonadati</taxon>
        <taxon>Pseudomonadota</taxon>
        <taxon>Alphaproteobacteria</taxon>
        <taxon>Hyphomicrobiales</taxon>
        <taxon>Bartonellaceae</taxon>
        <taxon>Bartonella</taxon>
    </lineage>
</organism>
<sequence>MFVYHGHLSGAVEKITGLNVILDWSESMQEMRFRTDIRWRGEFTKFSGSMVNGIESLIRTSDWHLPFQGDIVSAFTWG</sequence>
<gene>
    <name evidence="1" type="ORF">K3248_08095</name>
</gene>
<keyword evidence="2" id="KW-1185">Reference proteome</keyword>
<comment type="caution">
    <text evidence="1">The sequence shown here is derived from an EMBL/GenBank/DDBJ whole genome shotgun (WGS) entry which is preliminary data.</text>
</comment>
<name>A0ABS7I6K8_9HYPH</name>
<protein>
    <submittedName>
        <fullName evidence="1">Uncharacterized protein</fullName>
    </submittedName>
</protein>
<dbReference type="Proteomes" id="UP000746918">
    <property type="component" value="Unassembled WGS sequence"/>
</dbReference>